<proteinExistence type="predicted"/>
<dbReference type="AlphaFoldDB" id="A0A0E9RQP0"/>
<organism evidence="1">
    <name type="scientific">Anguilla anguilla</name>
    <name type="common">European freshwater eel</name>
    <name type="synonym">Muraena anguilla</name>
    <dbReference type="NCBI Taxonomy" id="7936"/>
    <lineage>
        <taxon>Eukaryota</taxon>
        <taxon>Metazoa</taxon>
        <taxon>Chordata</taxon>
        <taxon>Craniata</taxon>
        <taxon>Vertebrata</taxon>
        <taxon>Euteleostomi</taxon>
        <taxon>Actinopterygii</taxon>
        <taxon>Neopterygii</taxon>
        <taxon>Teleostei</taxon>
        <taxon>Anguilliformes</taxon>
        <taxon>Anguillidae</taxon>
        <taxon>Anguilla</taxon>
    </lineage>
</organism>
<reference evidence="1" key="1">
    <citation type="submission" date="2014-11" db="EMBL/GenBank/DDBJ databases">
        <authorList>
            <person name="Amaro Gonzalez C."/>
        </authorList>
    </citation>
    <scope>NUCLEOTIDE SEQUENCE</scope>
</reference>
<protein>
    <submittedName>
        <fullName evidence="1">Uncharacterized protein</fullName>
    </submittedName>
</protein>
<evidence type="ECO:0000313" key="1">
    <source>
        <dbReference type="EMBL" id="JAH31132.1"/>
    </source>
</evidence>
<accession>A0A0E9RQP0</accession>
<dbReference type="EMBL" id="GBXM01077445">
    <property type="protein sequence ID" value="JAH31132.1"/>
    <property type="molecule type" value="Transcribed_RNA"/>
</dbReference>
<reference evidence="1" key="2">
    <citation type="journal article" date="2015" name="Fish Shellfish Immunol.">
        <title>Early steps in the European eel (Anguilla anguilla)-Vibrio vulnificus interaction in the gills: Role of the RtxA13 toxin.</title>
        <authorList>
            <person name="Callol A."/>
            <person name="Pajuelo D."/>
            <person name="Ebbesson L."/>
            <person name="Teles M."/>
            <person name="MacKenzie S."/>
            <person name="Amaro C."/>
        </authorList>
    </citation>
    <scope>NUCLEOTIDE SEQUENCE</scope>
</reference>
<name>A0A0E9RQP0_ANGAN</name>
<sequence length="26" mass="3045">MSQHAIYSIRTNYIILLVASWLVSQH</sequence>